<dbReference type="PDBsum" id="6QZT"/>
<dbReference type="GeneID" id="12417784"/>
<dbReference type="RefSeq" id="WP_014513838.1">
    <property type="nucleotide sequence ID" value="NC_017276.1"/>
</dbReference>
<dbReference type="EMBL" id="CP002425">
    <property type="protein sequence ID" value="ADX84957.1"/>
    <property type="molecule type" value="Genomic_DNA"/>
</dbReference>
<dbReference type="eggNOG" id="arCOG03437">
    <property type="taxonomic scope" value="Archaea"/>
</dbReference>
<dbReference type="AlphaFoldDB" id="F0NE21"/>
<dbReference type="PDBsum" id="6R9R"/>
<reference evidence="3 4" key="1">
    <citation type="journal article" date="2011" name="J. Bacteriol.">
        <title>Genome analyses of icelandic strains of Sulfolobus islandicus, model organisms for genetic and virus-host interaction studies.</title>
        <authorList>
            <person name="Guo L."/>
            <person name="Brugger K."/>
            <person name="Liu C."/>
            <person name="Shah S.A."/>
            <person name="Zheng H."/>
            <person name="Zhu Y."/>
            <person name="Wang S."/>
            <person name="Lillestol R.K."/>
            <person name="Chen L."/>
            <person name="Frank J."/>
            <person name="Prangishvili D."/>
            <person name="Paulin L."/>
            <person name="She Q."/>
            <person name="Huang L."/>
            <person name="Garrett R.A."/>
        </authorList>
    </citation>
    <scope>NUCLEOTIDE SEQUENCE [LARGE SCALE GENOMIC DNA]</scope>
    <source>
        <strain evidence="3 4">REY15A</strain>
    </source>
</reference>
<feature type="disulfide bond" evidence="5 6">
    <location>
        <begin position="62"/>
        <end position="102"/>
    </location>
</feature>
<dbReference type="SUPFAM" id="SSF160980">
    <property type="entry name" value="SSO1389-like"/>
    <property type="match status" value="1"/>
</dbReference>
<dbReference type="Proteomes" id="UP000002664">
    <property type="component" value="Chromosome"/>
</dbReference>
<organism evidence="3 4">
    <name type="scientific">Saccharolobus islandicus (strain REY15A)</name>
    <name type="common">Sulfolobus islandicus</name>
    <dbReference type="NCBI Taxonomy" id="930945"/>
    <lineage>
        <taxon>Archaea</taxon>
        <taxon>Thermoproteota</taxon>
        <taxon>Thermoprotei</taxon>
        <taxon>Sulfolobales</taxon>
        <taxon>Sulfolobaceae</taxon>
        <taxon>Saccharolobus</taxon>
    </lineage>
</organism>
<evidence type="ECO:0000259" key="2">
    <source>
        <dbReference type="Pfam" id="PF22230"/>
    </source>
</evidence>
<dbReference type="PDBsum" id="6R7B"/>
<dbReference type="Pfam" id="PF22230">
    <property type="entry name" value="Csx1_CARF"/>
    <property type="match status" value="1"/>
</dbReference>
<sequence>MKCLFYIAGDVSNYSIVNYELNGQTQNTFFAAHALYNLFKPDKVIALIPDSLVKDNVSDEECYKNLVINRAKELNFAGMEEFMNKVEIRKIPNVGIASAIQCENGAPKKEKNKEGREVLKRLPYNEKRSPIFIFNAIYAIFKDEACDEYLVDLTHGTNVLVSIGMNVGALFNAKFYSAPVMGMPGKDSIVNIVELTDVVQATNDSLMIRSSIENLDERYFKDYSAKLSRLNPTIFEEEEKKVLTRVKGTDVNVVINFLWNIRNGFTVNAVKSMNELKNIINQLEEDLEKLKSFYKNWEEHKNFQGETLLVLSDLDSTLKVKDLLIEGNDLEKLNYLLDLYIKASIYDKALSLARELPVAICLNKVGGGMFDDKNEKYKHCNEIVTSYLRLRYSGLMEFRNTLMHGGLSTDMKPNVDKDGNITPGKIVTKNKIEDFVKRELRNYFDKIVNFLSSA</sequence>
<dbReference type="InterPro" id="IPR053857">
    <property type="entry name" value="Csx1_CARF"/>
</dbReference>
<feature type="disulfide bond" evidence="5 6">
    <location>
        <begin position="361"/>
        <end position="380"/>
    </location>
</feature>
<keyword evidence="4" id="KW-1185">Reference proteome</keyword>
<proteinExistence type="evidence at protein level"/>
<keyword evidence="1" id="KW-0175">Coiled coil</keyword>
<evidence type="ECO:0000313" key="4">
    <source>
        <dbReference type="Proteomes" id="UP000002664"/>
    </source>
</evidence>
<dbReference type="Gene3D" id="3.40.50.10640">
    <property type="entry name" value="SSO1389-like"/>
    <property type="match status" value="1"/>
</dbReference>
<protein>
    <submittedName>
        <fullName evidence="3">CRISPR-associated (Cas) DxTHG family</fullName>
    </submittedName>
</protein>
<gene>
    <name evidence="3" type="ordered locus">SiRe_0884</name>
</gene>
<dbReference type="SMR" id="F0NE21"/>
<dbReference type="PDB" id="6R9R">
    <property type="method" value="X-ray"/>
    <property type="resolution" value="2.70 A"/>
    <property type="chains" value="A/B/C=1-454"/>
</dbReference>
<reference evidence="5 6" key="2">
    <citation type="journal article" date="2019" name="Nat. Commun.">
        <title>Structure of Csx1-cOA&lt;sub&gt;4&lt;/sub&gt; complex reveals the basis of RNA decay in Type III-B CRISPR-Cas.</title>
        <authorList>
            <person name="Molina R."/>
            <person name="Stella S."/>
            <person name="Feng M."/>
            <person name="Sofos N."/>
            <person name="Jauniskis V."/>
            <person name="Pozdnyakova I."/>
            <person name="Lopez-Mendez B."/>
            <person name="She Q."/>
            <person name="Montoya G."/>
        </authorList>
    </citation>
    <scope>X-RAY CRYSTALLOGRAPHY (2.70 ANGSTROMS)</scope>
    <scope>DISULFIDE BONDS</scope>
</reference>
<feature type="domain" description="CRISPR system endoribonuclease Csx1 CARF" evidence="2">
    <location>
        <begin position="9"/>
        <end position="159"/>
    </location>
</feature>
<dbReference type="STRING" id="930945.SiRe_0884"/>
<keyword evidence="5 6" id="KW-0002">3D-structure</keyword>
<feature type="coiled-coil region" evidence="1">
    <location>
        <begin position="266"/>
        <end position="300"/>
    </location>
</feature>
<accession>F0NE21</accession>
<evidence type="ECO:0007829" key="6">
    <source>
        <dbReference type="PDB" id="6QZT"/>
    </source>
</evidence>
<dbReference type="PDB" id="6QZT">
    <property type="method" value="X-ray"/>
    <property type="resolution" value="2.93 A"/>
    <property type="chains" value="A/B/C=1-454"/>
</dbReference>
<evidence type="ECO:0000313" key="3">
    <source>
        <dbReference type="EMBL" id="ADX84957.1"/>
    </source>
</evidence>
<evidence type="ECO:0000256" key="1">
    <source>
        <dbReference type="SAM" id="Coils"/>
    </source>
</evidence>
<name>F0NE21_SACI5</name>
<feature type="disulfide bond" evidence="5 6">
    <location>
        <begin position="3"/>
        <end position="146"/>
    </location>
</feature>
<evidence type="ECO:0007829" key="5">
    <source>
        <dbReference type="PDB" id="6QZQ"/>
    </source>
</evidence>
<dbReference type="PDB" id="6QZQ">
    <property type="method" value="X-ray"/>
    <property type="resolution" value="3.60 A"/>
    <property type="chains" value="A/B/C/D/E/F=1-454"/>
</dbReference>
<dbReference type="HOGENOM" id="CLU_588782_0_0_2"/>
<dbReference type="PDBsum" id="6QZQ"/>
<dbReference type="KEGG" id="sir:SiRe_0884"/>
<dbReference type="PDB" id="6R7B">
    <property type="method" value="X-ray"/>
    <property type="resolution" value="3.12 A"/>
    <property type="chains" value="A/B/C=1-454"/>
</dbReference>